<feature type="domain" description="Protein kinase" evidence="7">
    <location>
        <begin position="788"/>
        <end position="1063"/>
    </location>
</feature>
<dbReference type="GO" id="GO:0004714">
    <property type="term" value="F:transmembrane receptor protein tyrosine kinase activity"/>
    <property type="evidence" value="ECO:0007669"/>
    <property type="project" value="UniProtKB-EC"/>
</dbReference>
<evidence type="ECO:0000256" key="4">
    <source>
        <dbReference type="PROSITE-ProRule" id="PRU10141"/>
    </source>
</evidence>
<dbReference type="InterPro" id="IPR017441">
    <property type="entry name" value="Protein_kinase_ATP_BS"/>
</dbReference>
<dbReference type="Gene3D" id="3.30.200.20">
    <property type="entry name" value="Phosphorylase Kinase, domain 1"/>
    <property type="match status" value="1"/>
</dbReference>
<dbReference type="InterPro" id="IPR050122">
    <property type="entry name" value="RTK"/>
</dbReference>
<proteinExistence type="predicted"/>
<dbReference type="SMART" id="SM00219">
    <property type="entry name" value="TyrKc"/>
    <property type="match status" value="1"/>
</dbReference>
<feature type="region of interest" description="Disordered" evidence="5">
    <location>
        <begin position="1104"/>
        <end position="1148"/>
    </location>
</feature>
<reference evidence="8 9" key="1">
    <citation type="submission" date="2020-11" db="EMBL/GenBank/DDBJ databases">
        <authorList>
            <person name="Wallbank WR R."/>
            <person name="Pardo Diaz C."/>
            <person name="Kozak K."/>
            <person name="Martin S."/>
            <person name="Jiggins C."/>
            <person name="Moest M."/>
            <person name="Warren A I."/>
            <person name="Generalovic N T."/>
            <person name="Byers J.R.P. K."/>
            <person name="Montejo-Kovacevich G."/>
            <person name="Yen C E."/>
        </authorList>
    </citation>
    <scope>NUCLEOTIDE SEQUENCE [LARGE SCALE GENOMIC DNA]</scope>
</reference>
<dbReference type="PRINTS" id="PR00109">
    <property type="entry name" value="TYRKINASE"/>
</dbReference>
<dbReference type="InParanoid" id="A0A7R8UGT1"/>
<dbReference type="InterPro" id="IPR011009">
    <property type="entry name" value="Kinase-like_dom_sf"/>
</dbReference>
<dbReference type="FunFam" id="1.10.510.10:FF:000462">
    <property type="entry name" value="Receptor tyrosine kinase"/>
    <property type="match status" value="1"/>
</dbReference>
<evidence type="ECO:0000256" key="1">
    <source>
        <dbReference type="ARBA" id="ARBA00004167"/>
    </source>
</evidence>
<dbReference type="PROSITE" id="PS00107">
    <property type="entry name" value="PROTEIN_KINASE_ATP"/>
    <property type="match status" value="1"/>
</dbReference>
<dbReference type="InterPro" id="IPR020635">
    <property type="entry name" value="Tyr_kinase_cat_dom"/>
</dbReference>
<evidence type="ECO:0000256" key="2">
    <source>
        <dbReference type="ARBA" id="ARBA00023136"/>
    </source>
</evidence>
<dbReference type="Pfam" id="PF07714">
    <property type="entry name" value="PK_Tyr_Ser-Thr"/>
    <property type="match status" value="1"/>
</dbReference>
<organism evidence="8 9">
    <name type="scientific">Hermetia illucens</name>
    <name type="common">Black soldier fly</name>
    <dbReference type="NCBI Taxonomy" id="343691"/>
    <lineage>
        <taxon>Eukaryota</taxon>
        <taxon>Metazoa</taxon>
        <taxon>Ecdysozoa</taxon>
        <taxon>Arthropoda</taxon>
        <taxon>Hexapoda</taxon>
        <taxon>Insecta</taxon>
        <taxon>Pterygota</taxon>
        <taxon>Neoptera</taxon>
        <taxon>Endopterygota</taxon>
        <taxon>Diptera</taxon>
        <taxon>Brachycera</taxon>
        <taxon>Stratiomyomorpha</taxon>
        <taxon>Stratiomyidae</taxon>
        <taxon>Hermetiinae</taxon>
        <taxon>Hermetia</taxon>
    </lineage>
</organism>
<dbReference type="InterPro" id="IPR000719">
    <property type="entry name" value="Prot_kinase_dom"/>
</dbReference>
<evidence type="ECO:0000313" key="8">
    <source>
        <dbReference type="EMBL" id="CAD7079732.1"/>
    </source>
</evidence>
<dbReference type="InterPro" id="IPR008266">
    <property type="entry name" value="Tyr_kinase_AS"/>
</dbReference>
<feature type="compositionally biased region" description="Low complexity" evidence="5">
    <location>
        <begin position="423"/>
        <end position="436"/>
    </location>
</feature>
<feature type="transmembrane region" description="Helical" evidence="6">
    <location>
        <begin position="12"/>
        <end position="33"/>
    </location>
</feature>
<keyword evidence="6" id="KW-0812">Transmembrane</keyword>
<dbReference type="GO" id="GO:0005886">
    <property type="term" value="C:plasma membrane"/>
    <property type="evidence" value="ECO:0007669"/>
    <property type="project" value="InterPro"/>
</dbReference>
<dbReference type="EMBL" id="LR899009">
    <property type="protein sequence ID" value="CAD7079732.1"/>
    <property type="molecule type" value="Genomic_DNA"/>
</dbReference>
<comment type="subcellular location">
    <subcellularLocation>
        <location evidence="1">Membrane</location>
        <topology evidence="1">Single-pass membrane protein</topology>
    </subcellularLocation>
</comment>
<evidence type="ECO:0000256" key="5">
    <source>
        <dbReference type="SAM" id="MobiDB-lite"/>
    </source>
</evidence>
<keyword evidence="2 6" id="KW-0472">Membrane</keyword>
<feature type="compositionally biased region" description="Polar residues" evidence="5">
    <location>
        <begin position="1118"/>
        <end position="1132"/>
    </location>
</feature>
<keyword evidence="4" id="KW-0067">ATP-binding</keyword>
<evidence type="ECO:0000313" key="9">
    <source>
        <dbReference type="Proteomes" id="UP000594454"/>
    </source>
</evidence>
<dbReference type="GO" id="GO:0007155">
    <property type="term" value="P:cell adhesion"/>
    <property type="evidence" value="ECO:0007669"/>
    <property type="project" value="InterPro"/>
</dbReference>
<dbReference type="OMA" id="AFVINVH"/>
<evidence type="ECO:0000259" key="7">
    <source>
        <dbReference type="PROSITE" id="PS50011"/>
    </source>
</evidence>
<dbReference type="AlphaFoldDB" id="A0A7R8UGT1"/>
<evidence type="ECO:0000256" key="3">
    <source>
        <dbReference type="ARBA" id="ARBA00051243"/>
    </source>
</evidence>
<keyword evidence="6" id="KW-1133">Transmembrane helix</keyword>
<dbReference type="PANTHER" id="PTHR24416">
    <property type="entry name" value="TYROSINE-PROTEIN KINASE RECEPTOR"/>
    <property type="match status" value="1"/>
</dbReference>
<dbReference type="FunCoup" id="A0A7R8UGT1">
    <property type="interactions" value="2"/>
</dbReference>
<dbReference type="PROSITE" id="PS50011">
    <property type="entry name" value="PROTEIN_KINASE_DOM"/>
    <property type="match status" value="1"/>
</dbReference>
<keyword evidence="4" id="KW-0547">Nucleotide-binding</keyword>
<dbReference type="Proteomes" id="UP000594454">
    <property type="component" value="Chromosome 1"/>
</dbReference>
<dbReference type="PROSITE" id="PS00109">
    <property type="entry name" value="PROTEIN_KINASE_TYR"/>
    <property type="match status" value="1"/>
</dbReference>
<dbReference type="GO" id="GO:0007169">
    <property type="term" value="P:cell surface receptor protein tyrosine kinase signaling pathway"/>
    <property type="evidence" value="ECO:0007669"/>
    <property type="project" value="TreeGrafter"/>
</dbReference>
<name>A0A7R8UGT1_HERIL</name>
<keyword evidence="9" id="KW-1185">Reference proteome</keyword>
<dbReference type="InterPro" id="IPR055162">
    <property type="entry name" value="RET_CRD"/>
</dbReference>
<dbReference type="InterPro" id="IPR020894">
    <property type="entry name" value="Cadherin_CS"/>
</dbReference>
<gene>
    <name evidence="8" type="ORF">HERILL_LOCUS2934</name>
</gene>
<evidence type="ECO:0000256" key="6">
    <source>
        <dbReference type="SAM" id="Phobius"/>
    </source>
</evidence>
<dbReference type="InterPro" id="IPR001245">
    <property type="entry name" value="Ser-Thr/Tyr_kinase_cat_dom"/>
</dbReference>
<sequence length="1239" mass="139716">MKRHRRSHDTTLTIIVPATCHGLCLLIILSVIITCTGFEIYFPVSTIKLAVPTSQKLLSNLDKHPIAHFQIESINRSLDTSHFVYELDNPEDYLEINSHSGDISIGKNFYRLDKPTTFIVTARNPYKPNLTTTTARTSLEIEPISETSQEKFCSQLGRICFWNSASYSIPEDKKELHFQPKKIGELGPYGFKYLCPQYNVSYQLKNNSAYMTVKKDILYTNEHFDHDSSQPGPSLDVNVVCLVRKGPNGVPTELERTIKVNVLDRNDNGPTLQENEGEEIKFWLDDPHFTKGEYVGSKIIFLDQDSLPVNSRIIYEIHNDSLEVFKPDCNAYVADHRGLNSSVISCQMVFARDGILRLSPYCVTLEAHDQTVDSNDRKSAHVEICFETNLNLIHESDRPTALALHSGPPVAESRRGRKKSRKLVLSSEETLSSSESNQRAQKPIPINYPRDVYVFRTALNLSRVTQPSRMIDLVNRTLVKFEITEDPTHIFNITSRSGIIYVSNVTALRTAPETIYYLSVSWNIASANIIIHLEDNRPANATCEELPKNRLTPSCSEVGLKKDCTHLCGLGTGGGTCQWRSNNVSRSTIYYATCSPDISYCPDNVCDPLEELGQKNDIFLCPQDCTPSQEIFGIHTTNSVNRGIYSAVGICTCDDFGKCTCAEHNTFTSIFKKSNKNKKLDADKSANKTQLGNLVTFTTTNNTTTFECGPSCLMLLIGCPMILIILIIGLYLSRRKYMRRAKRKTITDRITGNGMDEARNDMPLVLMDGEFKLESTANSKWEFARDQLLLDITLGEGEFGKVLKAFATNIAGRPGITTVAVKMLKPGANSVEHLALLSEFQLLQEVSHPNVIKLLGACTKGDTPLLIIEYAMYGSLRNYLRLSRKIECSGFEFTNGVEPVTVKDILSFAWQICKGMAYLTEIKLVHRDLAARNVLLAEGKICKISDFGLTRDVYEDDAYLKRSKDRVPVKWMAPESLADHVYTTKSDVWAFGVLAWELITLGASPYPGVPPQNLYHLLKTGYRMERPENCSEEIYSIIRTCWTDDPASRPSFKYLASQWEKLLGNNARYLELEANAISNPLYCQEDSNETESQIDDLGEPEALDHLWRSPQPNDIIEHSTSMDQCSQNTGTTSREESQVPPGYDMPRPLIETKNVEQNLRYQNDLRFPLNIRESRTSQTLDPNHYSVPKKGISYVDMTNTKNLIIDNLDNEDIEKKLSKDISFRFSSLLNLNDQQTTVV</sequence>
<dbReference type="PANTHER" id="PTHR24416:SF617">
    <property type="entry name" value="RET ONCOGENE, ISOFORM A"/>
    <property type="match status" value="1"/>
</dbReference>
<dbReference type="GO" id="GO:0043235">
    <property type="term" value="C:receptor complex"/>
    <property type="evidence" value="ECO:0007669"/>
    <property type="project" value="TreeGrafter"/>
</dbReference>
<feature type="binding site" evidence="4">
    <location>
        <position position="822"/>
    </location>
    <ligand>
        <name>ATP</name>
        <dbReference type="ChEBI" id="CHEBI:30616"/>
    </ligand>
</feature>
<dbReference type="CDD" id="cd11304">
    <property type="entry name" value="Cadherin_repeat"/>
    <property type="match status" value="1"/>
</dbReference>
<feature type="region of interest" description="Disordered" evidence="5">
    <location>
        <begin position="401"/>
        <end position="442"/>
    </location>
</feature>
<dbReference type="Gene3D" id="1.10.510.10">
    <property type="entry name" value="Transferase(Phosphotransferase) domain 1"/>
    <property type="match status" value="1"/>
</dbReference>
<feature type="transmembrane region" description="Helical" evidence="6">
    <location>
        <begin position="713"/>
        <end position="733"/>
    </location>
</feature>
<dbReference type="GO" id="GO:0005524">
    <property type="term" value="F:ATP binding"/>
    <property type="evidence" value="ECO:0007669"/>
    <property type="project" value="UniProtKB-UniRule"/>
</dbReference>
<comment type="catalytic activity">
    <reaction evidence="3">
        <text>L-tyrosyl-[protein] + ATP = O-phospho-L-tyrosyl-[protein] + ADP + H(+)</text>
        <dbReference type="Rhea" id="RHEA:10596"/>
        <dbReference type="Rhea" id="RHEA-COMP:10136"/>
        <dbReference type="Rhea" id="RHEA-COMP:20101"/>
        <dbReference type="ChEBI" id="CHEBI:15378"/>
        <dbReference type="ChEBI" id="CHEBI:30616"/>
        <dbReference type="ChEBI" id="CHEBI:46858"/>
        <dbReference type="ChEBI" id="CHEBI:61978"/>
        <dbReference type="ChEBI" id="CHEBI:456216"/>
        <dbReference type="EC" id="2.7.10.1"/>
    </reaction>
</comment>
<dbReference type="OrthoDB" id="3256376at2759"/>
<accession>A0A7R8UGT1</accession>
<dbReference type="PROSITE" id="PS00232">
    <property type="entry name" value="CADHERIN_1"/>
    <property type="match status" value="1"/>
</dbReference>
<dbReference type="Pfam" id="PF22540">
    <property type="entry name" value="RET_CRD"/>
    <property type="match status" value="1"/>
</dbReference>
<protein>
    <recommendedName>
        <fullName evidence="7">Protein kinase domain-containing protein</fullName>
    </recommendedName>
</protein>
<dbReference type="SUPFAM" id="SSF56112">
    <property type="entry name" value="Protein kinase-like (PK-like)"/>
    <property type="match status" value="1"/>
</dbReference>